<evidence type="ECO:0000256" key="3">
    <source>
        <dbReference type="ARBA" id="ARBA00022448"/>
    </source>
</evidence>
<reference evidence="15" key="1">
    <citation type="submission" date="2017-02" db="UniProtKB">
        <authorList>
            <consortium name="WormBaseParasite"/>
        </authorList>
    </citation>
    <scope>IDENTIFICATION</scope>
</reference>
<dbReference type="WBParaSite" id="EVEC_0000254601-mRNA-1">
    <property type="protein sequence ID" value="EVEC_0000254601-mRNA-1"/>
    <property type="gene ID" value="EVEC_0000254601"/>
</dbReference>
<keyword evidence="5 12" id="KW-0812">Transmembrane</keyword>
<comment type="function">
    <text evidence="12">Structural component of the gap junctions.</text>
</comment>
<keyword evidence="14" id="KW-1185">Reference proteome</keyword>
<keyword evidence="3 12" id="KW-0813">Transport</keyword>
<dbReference type="Proteomes" id="UP000274131">
    <property type="component" value="Unassembled WGS sequence"/>
</dbReference>
<keyword evidence="7" id="KW-0965">Cell junction</keyword>
<keyword evidence="11 12" id="KW-0407">Ion channel</keyword>
<dbReference type="PRINTS" id="PR01262">
    <property type="entry name" value="INNEXIN"/>
</dbReference>
<keyword evidence="4" id="KW-1003">Cell membrane</keyword>
<dbReference type="GO" id="GO:0005921">
    <property type="term" value="C:gap junction"/>
    <property type="evidence" value="ECO:0007669"/>
    <property type="project" value="UniProtKB-SubCell"/>
</dbReference>
<dbReference type="GO" id="GO:0005886">
    <property type="term" value="C:plasma membrane"/>
    <property type="evidence" value="ECO:0007669"/>
    <property type="project" value="UniProtKB-SubCell"/>
</dbReference>
<organism evidence="15">
    <name type="scientific">Enterobius vermicularis</name>
    <name type="common">Human pinworm</name>
    <dbReference type="NCBI Taxonomy" id="51028"/>
    <lineage>
        <taxon>Eukaryota</taxon>
        <taxon>Metazoa</taxon>
        <taxon>Ecdysozoa</taxon>
        <taxon>Nematoda</taxon>
        <taxon>Chromadorea</taxon>
        <taxon>Rhabditida</taxon>
        <taxon>Spirurina</taxon>
        <taxon>Oxyuridomorpha</taxon>
        <taxon>Oxyuroidea</taxon>
        <taxon>Oxyuridae</taxon>
        <taxon>Enterobius</taxon>
    </lineage>
</organism>
<gene>
    <name evidence="12" type="primary">inx</name>
    <name evidence="13" type="ORF">EVEC_LOCUS2254</name>
</gene>
<comment type="caution">
    <text evidence="12">Lacks conserved residue(s) required for the propagation of feature annotation.</text>
</comment>
<evidence type="ECO:0000256" key="4">
    <source>
        <dbReference type="ARBA" id="ARBA00022475"/>
    </source>
</evidence>
<evidence type="ECO:0000313" key="14">
    <source>
        <dbReference type="Proteomes" id="UP000274131"/>
    </source>
</evidence>
<reference evidence="13 14" key="2">
    <citation type="submission" date="2018-10" db="EMBL/GenBank/DDBJ databases">
        <authorList>
            <consortium name="Pathogen Informatics"/>
        </authorList>
    </citation>
    <scope>NUCLEOTIDE SEQUENCE [LARGE SCALE GENOMIC DNA]</scope>
</reference>
<feature type="transmembrane region" description="Helical" evidence="12">
    <location>
        <begin position="179"/>
        <end position="197"/>
    </location>
</feature>
<evidence type="ECO:0000256" key="12">
    <source>
        <dbReference type="RuleBase" id="RU010713"/>
    </source>
</evidence>
<proteinExistence type="inferred from homology"/>
<evidence type="ECO:0000256" key="2">
    <source>
        <dbReference type="ARBA" id="ARBA00004651"/>
    </source>
</evidence>
<dbReference type="GO" id="GO:0005243">
    <property type="term" value="F:gap junction channel activity"/>
    <property type="evidence" value="ECO:0007669"/>
    <property type="project" value="TreeGrafter"/>
</dbReference>
<comment type="subcellular location">
    <subcellularLocation>
        <location evidence="1">Cell junction</location>
        <location evidence="1">Gap junction</location>
    </subcellularLocation>
    <subcellularLocation>
        <location evidence="2 12">Cell membrane</location>
        <topology evidence="2 12">Multi-pass membrane protein</topology>
    </subcellularLocation>
</comment>
<dbReference type="Pfam" id="PF00876">
    <property type="entry name" value="Innexin"/>
    <property type="match status" value="1"/>
</dbReference>
<evidence type="ECO:0000256" key="11">
    <source>
        <dbReference type="ARBA" id="ARBA00023303"/>
    </source>
</evidence>
<dbReference type="PANTHER" id="PTHR11893">
    <property type="entry name" value="INNEXIN"/>
    <property type="match status" value="1"/>
</dbReference>
<dbReference type="PROSITE" id="PS51013">
    <property type="entry name" value="PANNEXIN"/>
    <property type="match status" value="1"/>
</dbReference>
<protein>
    <recommendedName>
        <fullName evidence="12">Innexin</fullName>
    </recommendedName>
</protein>
<evidence type="ECO:0000256" key="1">
    <source>
        <dbReference type="ARBA" id="ARBA00004610"/>
    </source>
</evidence>
<evidence type="ECO:0000313" key="13">
    <source>
        <dbReference type="EMBL" id="VDD87111.1"/>
    </source>
</evidence>
<dbReference type="InterPro" id="IPR000990">
    <property type="entry name" value="Innexin"/>
</dbReference>
<dbReference type="AlphaFoldDB" id="A0A0N4UYA0"/>
<keyword evidence="10 12" id="KW-0472">Membrane</keyword>
<evidence type="ECO:0000256" key="9">
    <source>
        <dbReference type="ARBA" id="ARBA00023065"/>
    </source>
</evidence>
<evidence type="ECO:0000256" key="7">
    <source>
        <dbReference type="ARBA" id="ARBA00022949"/>
    </source>
</evidence>
<name>A0A0N4UYA0_ENTVE</name>
<keyword evidence="9 12" id="KW-0406">Ion transport</keyword>
<keyword evidence="6" id="KW-0303">Gap junction</keyword>
<dbReference type="GO" id="GO:0034220">
    <property type="term" value="P:monoatomic ion transmembrane transport"/>
    <property type="evidence" value="ECO:0007669"/>
    <property type="project" value="UniProtKB-KW"/>
</dbReference>
<dbReference type="OrthoDB" id="5867527at2759"/>
<accession>A0A0N4UYA0</accession>
<evidence type="ECO:0000256" key="10">
    <source>
        <dbReference type="ARBA" id="ARBA00023136"/>
    </source>
</evidence>
<dbReference type="STRING" id="51028.A0A0N4UYA0"/>
<evidence type="ECO:0000256" key="6">
    <source>
        <dbReference type="ARBA" id="ARBA00022868"/>
    </source>
</evidence>
<dbReference type="PANTHER" id="PTHR11893:SF10">
    <property type="entry name" value="INNEXIN-6"/>
    <property type="match status" value="1"/>
</dbReference>
<evidence type="ECO:0000256" key="8">
    <source>
        <dbReference type="ARBA" id="ARBA00022989"/>
    </source>
</evidence>
<sequence length="372" mass="42924">MSSQIGAIVSANALIGRFLKQPKNELVDRLCSRITVSLLGLCSAILLSTHFWGEPITCWTPAQYVKHWYCRFRFFRVVVSSLDFVPKERRRYPIVYYQWVPYALAIQAVSYYIPQFVWKCLCSCSGFDYPKYYFSDFMSSSELRLDYNNHKSRLTVFEKQGAVFVWDGIICARRKRSQYIMLFYFICTVLQAVNAWLEFYFLNALLCSATYALWGPGIIADLARGIDWQTTGHFPRITHCDYVRRAPSTVQEDTVLCVLHLNIYYEKLFLFLWFWLLGVAILATAHSCIWSASLCTTNSVKNIRNYLNETTNASLDRFLNALGKDGVFILHNIALNIGDLPASNFIMNYLHMAGELFYSRKSFITVVAVSLS</sequence>
<evidence type="ECO:0000313" key="15">
    <source>
        <dbReference type="WBParaSite" id="EVEC_0000254601-mRNA-1"/>
    </source>
</evidence>
<comment type="similarity">
    <text evidence="12">Belongs to the pannexin family.</text>
</comment>
<dbReference type="EMBL" id="UXUI01007345">
    <property type="protein sequence ID" value="VDD87111.1"/>
    <property type="molecule type" value="Genomic_DNA"/>
</dbReference>
<evidence type="ECO:0000256" key="5">
    <source>
        <dbReference type="ARBA" id="ARBA00022692"/>
    </source>
</evidence>
<keyword evidence="8 12" id="KW-1133">Transmembrane helix</keyword>
<feature type="transmembrane region" description="Helical" evidence="12">
    <location>
        <begin position="268"/>
        <end position="292"/>
    </location>
</feature>